<evidence type="ECO:0000313" key="3">
    <source>
        <dbReference type="Proteomes" id="UP001552299"/>
    </source>
</evidence>
<feature type="region of interest" description="Disordered" evidence="1">
    <location>
        <begin position="64"/>
        <end position="100"/>
    </location>
</feature>
<dbReference type="EMBL" id="JANQDX010000002">
    <property type="protein sequence ID" value="KAL0927646.1"/>
    <property type="molecule type" value="Genomic_DNA"/>
</dbReference>
<dbReference type="Proteomes" id="UP001552299">
    <property type="component" value="Unassembled WGS sequence"/>
</dbReference>
<organism evidence="2 3">
    <name type="scientific">Dendrobium thyrsiflorum</name>
    <name type="common">Pinecone-like raceme dendrobium</name>
    <name type="synonym">Orchid</name>
    <dbReference type="NCBI Taxonomy" id="117978"/>
    <lineage>
        <taxon>Eukaryota</taxon>
        <taxon>Viridiplantae</taxon>
        <taxon>Streptophyta</taxon>
        <taxon>Embryophyta</taxon>
        <taxon>Tracheophyta</taxon>
        <taxon>Spermatophyta</taxon>
        <taxon>Magnoliopsida</taxon>
        <taxon>Liliopsida</taxon>
        <taxon>Asparagales</taxon>
        <taxon>Orchidaceae</taxon>
        <taxon>Epidendroideae</taxon>
        <taxon>Malaxideae</taxon>
        <taxon>Dendrobiinae</taxon>
        <taxon>Dendrobium</taxon>
    </lineage>
</organism>
<gene>
    <name evidence="2" type="ORF">M5K25_001841</name>
</gene>
<name>A0ABD0VRV9_DENTH</name>
<proteinExistence type="predicted"/>
<reference evidence="2 3" key="1">
    <citation type="journal article" date="2024" name="Plant Biotechnol. J.">
        <title>Dendrobium thyrsiflorum genome and its molecular insights into genes involved in important horticultural traits.</title>
        <authorList>
            <person name="Chen B."/>
            <person name="Wang J.Y."/>
            <person name="Zheng P.J."/>
            <person name="Li K.L."/>
            <person name="Liang Y.M."/>
            <person name="Chen X.F."/>
            <person name="Zhang C."/>
            <person name="Zhao X."/>
            <person name="He X."/>
            <person name="Zhang G.Q."/>
            <person name="Liu Z.J."/>
            <person name="Xu Q."/>
        </authorList>
    </citation>
    <scope>NUCLEOTIDE SEQUENCE [LARGE SCALE GENOMIC DNA]</scope>
    <source>
        <strain evidence="2">GZMU011</strain>
    </source>
</reference>
<dbReference type="AlphaFoldDB" id="A0ABD0VRV9"/>
<comment type="caution">
    <text evidence="2">The sequence shown here is derived from an EMBL/GenBank/DDBJ whole genome shotgun (WGS) entry which is preliminary data.</text>
</comment>
<keyword evidence="3" id="KW-1185">Reference proteome</keyword>
<feature type="compositionally biased region" description="Basic and acidic residues" evidence="1">
    <location>
        <begin position="87"/>
        <end position="99"/>
    </location>
</feature>
<evidence type="ECO:0000313" key="2">
    <source>
        <dbReference type="EMBL" id="KAL0927646.1"/>
    </source>
</evidence>
<accession>A0ABD0VRV9</accession>
<evidence type="ECO:0000256" key="1">
    <source>
        <dbReference type="SAM" id="MobiDB-lite"/>
    </source>
</evidence>
<feature type="region of interest" description="Disordered" evidence="1">
    <location>
        <begin position="1"/>
        <end position="21"/>
    </location>
</feature>
<feature type="compositionally biased region" description="Gly residues" evidence="1">
    <location>
        <begin position="1"/>
        <end position="11"/>
    </location>
</feature>
<protein>
    <submittedName>
        <fullName evidence="2">Uncharacterized protein</fullName>
    </submittedName>
</protein>
<sequence>MAGTAGAGIGRSGNEERDAVMSTSESEYCYLTLRDAKKSLNMRINLMAKVSKIGTVLKSRGSGPPPYIEAMSGDHLPSRDNAAQNGGERRPNKGARLDDAASTATSDSLIVLHKKFYFSNDLVATVPKKFDRACLPPPGYIAIYETSLRAGLRFLPLELIDIVPKCGVSLAQFSYRATSVTIGLIALFSDRGRYEARILKISSKVPELHVPVSKVAPKRQARGDDLESLKKKKLEGIVTNTNKAPLALPPPGCVF</sequence>